<dbReference type="Pfam" id="PF13098">
    <property type="entry name" value="Thioredoxin_2"/>
    <property type="match status" value="2"/>
</dbReference>
<proteinExistence type="predicted"/>
<dbReference type="PROSITE" id="PS51352">
    <property type="entry name" value="THIOREDOXIN_2"/>
    <property type="match status" value="1"/>
</dbReference>
<dbReference type="AlphaFoldDB" id="A0A831RZS0"/>
<evidence type="ECO:0000313" key="2">
    <source>
        <dbReference type="EMBL" id="HEC07243.1"/>
    </source>
</evidence>
<reference evidence="2" key="1">
    <citation type="journal article" date="2020" name="mSystems">
        <title>Genome- and Community-Level Interaction Insights into Carbon Utilization and Element Cycling Functions of Hydrothermarchaeota in Hydrothermal Sediment.</title>
        <authorList>
            <person name="Zhou Z."/>
            <person name="Liu Y."/>
            <person name="Xu W."/>
            <person name="Pan J."/>
            <person name="Luo Z.H."/>
            <person name="Li M."/>
        </authorList>
    </citation>
    <scope>NUCLEOTIDE SEQUENCE [LARGE SCALE GENOMIC DNA]</scope>
    <source>
        <strain evidence="2">HyVt-458</strain>
    </source>
</reference>
<accession>A0A831RZS0</accession>
<dbReference type="Proteomes" id="UP000886339">
    <property type="component" value="Unassembled WGS sequence"/>
</dbReference>
<sequence length="342" mass="39720">MSLRPAILIHMLLLLVWTGGMAMADVGEDPLVFDDVPLKEMVQHPDWFKDSFLDLKDDLKEAVDNGKRGIIVYFGQKRCPYCRQLMEINFKMPDIVKYTRDNFDVIGIDIWSPEEVTDPAGNTMSQRDYALKMGTNFTPSLVFYDKDGNIALRLRGYYPPYQFRAALEYVAGEHYKRERFNVYLARGDSTLRFEAEDMVEEDFFLPPPYHLDRSKFPGERPLAVFFEQGNCHACDILHTQLLRQPAIQELFDAFDSVQLNMRGNEPVITPDGRKLSAREWANSLGVFYAPTLIFFDENGKEIIRVDSVVHFFRLRNVLNYVLSKGYLSHPSFQLWRSADRNR</sequence>
<evidence type="ECO:0000259" key="1">
    <source>
        <dbReference type="PROSITE" id="PS51352"/>
    </source>
</evidence>
<dbReference type="InterPro" id="IPR036249">
    <property type="entry name" value="Thioredoxin-like_sf"/>
</dbReference>
<protein>
    <submittedName>
        <fullName evidence="2">Thioredoxin</fullName>
    </submittedName>
</protein>
<dbReference type="SUPFAM" id="SSF52833">
    <property type="entry name" value="Thioredoxin-like"/>
    <property type="match status" value="2"/>
</dbReference>
<dbReference type="InterPro" id="IPR013766">
    <property type="entry name" value="Thioredoxin_domain"/>
</dbReference>
<dbReference type="EMBL" id="DRLF01000356">
    <property type="protein sequence ID" value="HEC07243.1"/>
    <property type="molecule type" value="Genomic_DNA"/>
</dbReference>
<dbReference type="Gene3D" id="3.40.30.10">
    <property type="entry name" value="Glutaredoxin"/>
    <property type="match status" value="2"/>
</dbReference>
<comment type="caution">
    <text evidence="2">The sequence shown here is derived from an EMBL/GenBank/DDBJ whole genome shotgun (WGS) entry which is preliminary data.</text>
</comment>
<name>A0A831RZS0_9GAMM</name>
<gene>
    <name evidence="2" type="ORF">ENJ12_10345</name>
</gene>
<dbReference type="InterPro" id="IPR012336">
    <property type="entry name" value="Thioredoxin-like_fold"/>
</dbReference>
<feature type="domain" description="Thioredoxin" evidence="1">
    <location>
        <begin position="30"/>
        <end position="172"/>
    </location>
</feature>
<organism evidence="2">
    <name type="scientific">Thiolapillus brandeum</name>
    <dbReference type="NCBI Taxonomy" id="1076588"/>
    <lineage>
        <taxon>Bacteria</taxon>
        <taxon>Pseudomonadati</taxon>
        <taxon>Pseudomonadota</taxon>
        <taxon>Gammaproteobacteria</taxon>
        <taxon>Chromatiales</taxon>
        <taxon>Sedimenticolaceae</taxon>
        <taxon>Thiolapillus</taxon>
    </lineage>
</organism>